<feature type="domain" description="Flavin reductase like" evidence="2">
    <location>
        <begin position="166"/>
        <end position="309"/>
    </location>
</feature>
<dbReference type="InterPro" id="IPR002563">
    <property type="entry name" value="Flavin_Rdtase-like_dom"/>
</dbReference>
<dbReference type="SUPFAM" id="SSF50475">
    <property type="entry name" value="FMN-binding split barrel"/>
    <property type="match status" value="1"/>
</dbReference>
<evidence type="ECO:0000259" key="2">
    <source>
        <dbReference type="SMART" id="SM00903"/>
    </source>
</evidence>
<comment type="caution">
    <text evidence="3">The sequence shown here is derived from an EMBL/GenBank/DDBJ whole genome shotgun (WGS) entry which is preliminary data.</text>
</comment>
<dbReference type="Proteomes" id="UP000309992">
    <property type="component" value="Unassembled WGS sequence"/>
</dbReference>
<sequence>MSDFKDLVRSAWDAAWNQGDSDALDEIVHADYELENAGLGRTSGLAELKRQVRDMRASIPDLWTTVDMIVVDGDDFALFWSATGTFMNAFGDVPPTRRALHARGAVQGTLRDGRIIRERVTWDPTVDMLSDLGAPGLGSALDAPTTPNGAGEVVEMPSIEDLKEFNRKFVTGVTVVTTMDTADRPRGLAVSAYMPISLDPPLVALCVQKTSSTYPSLFESKHLGINIIANTQRAVVDRFASKSDDKFAGFDWHAGPEGSPLIRGSAASIEAEIKERFRAKTHVLIVAQVTYLEVSGSDPMVYKAAKFYDGATLEEI</sequence>
<reference evidence="3 4" key="1">
    <citation type="journal article" date="2015" name="Antonie Van Leeuwenhoek">
        <title>Prauserella endophytica sp. nov., an endophytic actinobacterium isolated from Tamarix taklamakanensis.</title>
        <authorList>
            <person name="Liu J.M."/>
            <person name="Habden X."/>
            <person name="Guo L."/>
            <person name="Tuo L."/>
            <person name="Jiang Z.K."/>
            <person name="Liu S.W."/>
            <person name="Liu X.F."/>
            <person name="Chen L."/>
            <person name="Li R.F."/>
            <person name="Zhang Y.Q."/>
            <person name="Sun C.H."/>
        </authorList>
    </citation>
    <scope>NUCLEOTIDE SEQUENCE [LARGE SCALE GENOMIC DNA]</scope>
    <source>
        <strain evidence="3 4">CGMCC 4.7182</strain>
    </source>
</reference>
<dbReference type="Pfam" id="PF07366">
    <property type="entry name" value="SnoaL"/>
    <property type="match status" value="1"/>
</dbReference>
<dbReference type="SMART" id="SM00903">
    <property type="entry name" value="Flavin_Reduct"/>
    <property type="match status" value="1"/>
</dbReference>
<dbReference type="PANTHER" id="PTHR30466">
    <property type="entry name" value="FLAVIN REDUCTASE"/>
    <property type="match status" value="1"/>
</dbReference>
<organism evidence="3 4">
    <name type="scientific">Prauserella endophytica</name>
    <dbReference type="NCBI Taxonomy" id="1592324"/>
    <lineage>
        <taxon>Bacteria</taxon>
        <taxon>Bacillati</taxon>
        <taxon>Actinomycetota</taxon>
        <taxon>Actinomycetes</taxon>
        <taxon>Pseudonocardiales</taxon>
        <taxon>Pseudonocardiaceae</taxon>
        <taxon>Prauserella</taxon>
        <taxon>Prauserella coralliicola group</taxon>
    </lineage>
</organism>
<dbReference type="PANTHER" id="PTHR30466:SF1">
    <property type="entry name" value="FMN REDUCTASE (NADH) RUTF"/>
    <property type="match status" value="1"/>
</dbReference>
<dbReference type="Pfam" id="PF01613">
    <property type="entry name" value="Flavin_Reduct"/>
    <property type="match status" value="1"/>
</dbReference>
<dbReference type="EMBL" id="SWMS01000050">
    <property type="protein sequence ID" value="TKG58786.1"/>
    <property type="molecule type" value="Genomic_DNA"/>
</dbReference>
<keyword evidence="1" id="KW-0560">Oxidoreductase</keyword>
<dbReference type="InterPro" id="IPR032710">
    <property type="entry name" value="NTF2-like_dom_sf"/>
</dbReference>
<dbReference type="SUPFAM" id="SSF54427">
    <property type="entry name" value="NTF2-like"/>
    <property type="match status" value="1"/>
</dbReference>
<accession>A0ABY2RSN1</accession>
<dbReference type="Gene3D" id="3.10.450.50">
    <property type="match status" value="1"/>
</dbReference>
<gene>
    <name evidence="3" type="ORF">FCN18_37475</name>
</gene>
<keyword evidence="4" id="KW-1185">Reference proteome</keyword>
<evidence type="ECO:0000313" key="4">
    <source>
        <dbReference type="Proteomes" id="UP000309992"/>
    </source>
</evidence>
<evidence type="ECO:0000256" key="1">
    <source>
        <dbReference type="ARBA" id="ARBA00023002"/>
    </source>
</evidence>
<dbReference type="InterPro" id="IPR050268">
    <property type="entry name" value="NADH-dep_flavin_reductase"/>
</dbReference>
<evidence type="ECO:0000313" key="3">
    <source>
        <dbReference type="EMBL" id="TKG58786.1"/>
    </source>
</evidence>
<name>A0ABY2RSN1_9PSEU</name>
<proteinExistence type="predicted"/>
<dbReference type="InterPro" id="IPR012349">
    <property type="entry name" value="Split_barrel_FMN-bd"/>
</dbReference>
<dbReference type="InterPro" id="IPR009959">
    <property type="entry name" value="Cyclase_SnoaL-like"/>
</dbReference>
<dbReference type="Gene3D" id="2.30.110.10">
    <property type="entry name" value="Electron Transport, Fmn-binding Protein, Chain A"/>
    <property type="match status" value="1"/>
</dbReference>
<protein>
    <submittedName>
        <fullName evidence="3">Flavin reductase</fullName>
    </submittedName>
</protein>
<dbReference type="RefSeq" id="WP_137097438.1">
    <property type="nucleotide sequence ID" value="NZ_SWMS01000050.1"/>
</dbReference>